<feature type="transmembrane region" description="Helical" evidence="2">
    <location>
        <begin position="24"/>
        <end position="45"/>
    </location>
</feature>
<sequence length="117" mass="14443">MELLWLLLNLLIEWRRIMSNKKNIFLIILIVILAIWVLRGSKVLFNIWKIKNYYNTLIKQKQDLQEKNKYLEKRLELAENYDFLKEKEIRFKFGYKRKNERIIKLKKSLTKGKKILE</sequence>
<dbReference type="Proteomes" id="UP000324143">
    <property type="component" value="Unassembled WGS sequence"/>
</dbReference>
<protein>
    <recommendedName>
        <fullName evidence="5">Septum formation initiator family protein</fullName>
    </recommendedName>
</protein>
<keyword evidence="2" id="KW-1133">Transmembrane helix</keyword>
<evidence type="ECO:0008006" key="5">
    <source>
        <dbReference type="Google" id="ProtNLM"/>
    </source>
</evidence>
<keyword evidence="2" id="KW-0472">Membrane</keyword>
<dbReference type="AlphaFoldDB" id="A0A5D0MC68"/>
<name>A0A5D0MC68_9BACT</name>
<comment type="caution">
    <text evidence="3">The sequence shown here is derived from an EMBL/GenBank/DDBJ whole genome shotgun (WGS) entry which is preliminary data.</text>
</comment>
<accession>A0A5D0MC68</accession>
<dbReference type="Pfam" id="PF04977">
    <property type="entry name" value="DivIC"/>
    <property type="match status" value="1"/>
</dbReference>
<proteinExistence type="predicted"/>
<dbReference type="EMBL" id="VSIX01000040">
    <property type="protein sequence ID" value="TYB31314.1"/>
    <property type="molecule type" value="Genomic_DNA"/>
</dbReference>
<feature type="coiled-coil region" evidence="1">
    <location>
        <begin position="54"/>
        <end position="87"/>
    </location>
</feature>
<keyword evidence="2" id="KW-0812">Transmembrane</keyword>
<keyword evidence="4" id="KW-1185">Reference proteome</keyword>
<evidence type="ECO:0000256" key="1">
    <source>
        <dbReference type="SAM" id="Coils"/>
    </source>
</evidence>
<gene>
    <name evidence="3" type="ORF">FXF47_04725</name>
</gene>
<organism evidence="3 4">
    <name type="scientific">Candidatus Mcinerneyibacterium aminivorans</name>
    <dbReference type="NCBI Taxonomy" id="2703815"/>
    <lineage>
        <taxon>Bacteria</taxon>
        <taxon>Candidatus Macinerneyibacteriota</taxon>
        <taxon>Candidatus Mcinerneyibacteria</taxon>
        <taxon>Candidatus Mcinerneyibacteriales</taxon>
        <taxon>Candidatus Mcinerneyibacteriaceae</taxon>
        <taxon>Candidatus Mcinerneyibacterium</taxon>
    </lineage>
</organism>
<evidence type="ECO:0000313" key="4">
    <source>
        <dbReference type="Proteomes" id="UP000324143"/>
    </source>
</evidence>
<dbReference type="InterPro" id="IPR007060">
    <property type="entry name" value="FtsL/DivIC"/>
</dbReference>
<reference evidence="3" key="1">
    <citation type="submission" date="2019-08" db="EMBL/GenBank/DDBJ databases">
        <title>Genomic characterization of a novel candidate phylum (ARYD3) from a high temperature, high salinity tertiary oil reservoir in north central Oklahoma, USA.</title>
        <authorList>
            <person name="Youssef N.H."/>
            <person name="Yadav A."/>
            <person name="Elshahed M.S."/>
        </authorList>
    </citation>
    <scope>NUCLEOTIDE SEQUENCE [LARGE SCALE GENOMIC DNA]</scope>
    <source>
        <strain evidence="3">ARYD3</strain>
    </source>
</reference>
<keyword evidence="1" id="KW-0175">Coiled coil</keyword>
<evidence type="ECO:0000313" key="3">
    <source>
        <dbReference type="EMBL" id="TYB31314.1"/>
    </source>
</evidence>
<evidence type="ECO:0000256" key="2">
    <source>
        <dbReference type="SAM" id="Phobius"/>
    </source>
</evidence>